<dbReference type="FunFam" id="3.30.540.10:FF:000003">
    <property type="entry name" value="Inositol-1-monophosphatase"/>
    <property type="match status" value="1"/>
</dbReference>
<feature type="binding site" evidence="10">
    <location>
        <position position="213"/>
    </location>
    <ligand>
        <name>Mg(2+)</name>
        <dbReference type="ChEBI" id="CHEBI:18420"/>
        <label>1</label>
        <note>catalytic</note>
    </ligand>
</feature>
<evidence type="ECO:0000313" key="12">
    <source>
        <dbReference type="EMBL" id="PPK64638.1"/>
    </source>
</evidence>
<comment type="cofactor">
    <cofactor evidence="2 10 11">
        <name>Mg(2+)</name>
        <dbReference type="ChEBI" id="CHEBI:18420"/>
    </cofactor>
</comment>
<dbReference type="GO" id="GO:0046854">
    <property type="term" value="P:phosphatidylinositol phosphate biosynthetic process"/>
    <property type="evidence" value="ECO:0007669"/>
    <property type="project" value="InterPro"/>
</dbReference>
<dbReference type="Pfam" id="PF00459">
    <property type="entry name" value="Inositol_P"/>
    <property type="match status" value="1"/>
</dbReference>
<keyword evidence="5 10" id="KW-0479">Metal-binding</keyword>
<dbReference type="EC" id="3.1.3.25" evidence="11"/>
<dbReference type="Gene3D" id="3.40.190.80">
    <property type="match status" value="1"/>
</dbReference>
<dbReference type="PRINTS" id="PR00377">
    <property type="entry name" value="IMPHPHTASES"/>
</dbReference>
<dbReference type="AlphaFoldDB" id="A0A2S6GHC5"/>
<comment type="catalytic activity">
    <reaction evidence="8">
        <text>L-histidinol phosphate + H2O = L-histidinol + phosphate</text>
        <dbReference type="Rhea" id="RHEA:14465"/>
        <dbReference type="ChEBI" id="CHEBI:15377"/>
        <dbReference type="ChEBI" id="CHEBI:43474"/>
        <dbReference type="ChEBI" id="CHEBI:57699"/>
        <dbReference type="ChEBI" id="CHEBI:57980"/>
        <dbReference type="EC" id="3.1.3.15"/>
    </reaction>
</comment>
<feature type="binding site" evidence="10">
    <location>
        <position position="71"/>
    </location>
    <ligand>
        <name>Mg(2+)</name>
        <dbReference type="ChEBI" id="CHEBI:18420"/>
        <label>1</label>
        <note>catalytic</note>
    </ligand>
</feature>
<protein>
    <recommendedName>
        <fullName evidence="11">Inositol-1-monophosphatase</fullName>
        <ecNumber evidence="11">3.1.3.25</ecNumber>
    </recommendedName>
</protein>
<gene>
    <name evidence="12" type="ORF">CLV40_11828</name>
</gene>
<evidence type="ECO:0000256" key="4">
    <source>
        <dbReference type="ARBA" id="ARBA00009759"/>
    </source>
</evidence>
<evidence type="ECO:0000256" key="1">
    <source>
        <dbReference type="ARBA" id="ARBA00001033"/>
    </source>
</evidence>
<feature type="binding site" evidence="10">
    <location>
        <position position="86"/>
    </location>
    <ligand>
        <name>Mg(2+)</name>
        <dbReference type="ChEBI" id="CHEBI:18420"/>
        <label>1</label>
        <note>catalytic</note>
    </ligand>
</feature>
<dbReference type="InterPro" id="IPR020583">
    <property type="entry name" value="Inositol_monoP_metal-BS"/>
</dbReference>
<proteinExistence type="inferred from homology"/>
<evidence type="ECO:0000256" key="9">
    <source>
        <dbReference type="ARBA" id="ARBA00053547"/>
    </source>
</evidence>
<dbReference type="GO" id="GO:0007165">
    <property type="term" value="P:signal transduction"/>
    <property type="evidence" value="ECO:0007669"/>
    <property type="project" value="TreeGrafter"/>
</dbReference>
<dbReference type="GO" id="GO:0046872">
    <property type="term" value="F:metal ion binding"/>
    <property type="evidence" value="ECO:0007669"/>
    <property type="project" value="UniProtKB-KW"/>
</dbReference>
<comment type="function">
    <text evidence="9">Catalyzes the dephosphorylation of histidinol-phosphate to histidinol, the direct precursor of histidine.</text>
</comment>
<comment type="catalytic activity">
    <reaction evidence="1 11">
        <text>a myo-inositol phosphate + H2O = myo-inositol + phosphate</text>
        <dbReference type="Rhea" id="RHEA:24056"/>
        <dbReference type="ChEBI" id="CHEBI:15377"/>
        <dbReference type="ChEBI" id="CHEBI:17268"/>
        <dbReference type="ChEBI" id="CHEBI:43474"/>
        <dbReference type="ChEBI" id="CHEBI:84139"/>
        <dbReference type="EC" id="3.1.3.25"/>
    </reaction>
</comment>
<dbReference type="GO" id="GO:0008934">
    <property type="term" value="F:inositol monophosphate 1-phosphatase activity"/>
    <property type="evidence" value="ECO:0007669"/>
    <property type="project" value="InterPro"/>
</dbReference>
<evidence type="ECO:0000256" key="7">
    <source>
        <dbReference type="ARBA" id="ARBA00022842"/>
    </source>
</evidence>
<evidence type="ECO:0000256" key="11">
    <source>
        <dbReference type="RuleBase" id="RU364068"/>
    </source>
</evidence>
<dbReference type="InterPro" id="IPR033942">
    <property type="entry name" value="IMPase"/>
</dbReference>
<dbReference type="Gene3D" id="3.30.540.10">
    <property type="entry name" value="Fructose-1,6-Bisphosphatase, subunit A, domain 1"/>
    <property type="match status" value="1"/>
</dbReference>
<evidence type="ECO:0000256" key="2">
    <source>
        <dbReference type="ARBA" id="ARBA00001946"/>
    </source>
</evidence>
<evidence type="ECO:0000256" key="5">
    <source>
        <dbReference type="ARBA" id="ARBA00022723"/>
    </source>
</evidence>
<sequence length="267" mass="27452">MGTTEQNLAEIAVTVATEAGELARATRGNAIREITTKSTATDVVTAADTAAEALIRDRLRQLRPGDAVLGEEAGGRVGAGVTWVVDPIDGTVNYLYGYPWYAVSVAAQVDGVSIAGAVVEPASGRVWSAAAGHGAWLGGERLRVSAPASLELTLLATGFGYAVERRRHQAAVVAALLGRVRDIRRNGSAALDLCAVAAGWVDAYCERGLSRWDWAAGALIAAEAGADVRLPGEAPELGADAVFASAPSVAEPLRAALVESGMGAFDS</sequence>
<organism evidence="12 13">
    <name type="scientific">Actinokineospora auranticolor</name>
    <dbReference type="NCBI Taxonomy" id="155976"/>
    <lineage>
        <taxon>Bacteria</taxon>
        <taxon>Bacillati</taxon>
        <taxon>Actinomycetota</taxon>
        <taxon>Actinomycetes</taxon>
        <taxon>Pseudonocardiales</taxon>
        <taxon>Pseudonocardiaceae</taxon>
        <taxon>Actinokineospora</taxon>
    </lineage>
</organism>
<dbReference type="InterPro" id="IPR020550">
    <property type="entry name" value="Inositol_monophosphatase_CS"/>
</dbReference>
<keyword evidence="7 10" id="KW-0460">Magnesium</keyword>
<accession>A0A2S6GHC5</accession>
<comment type="similarity">
    <text evidence="4 11">Belongs to the inositol monophosphatase superfamily.</text>
</comment>
<feature type="binding site" evidence="10">
    <location>
        <position position="88"/>
    </location>
    <ligand>
        <name>Mg(2+)</name>
        <dbReference type="ChEBI" id="CHEBI:18420"/>
        <label>1</label>
        <note>catalytic</note>
    </ligand>
</feature>
<dbReference type="PROSITE" id="PS00630">
    <property type="entry name" value="IMP_2"/>
    <property type="match status" value="1"/>
</dbReference>
<dbReference type="PANTHER" id="PTHR20854">
    <property type="entry name" value="INOSITOL MONOPHOSPHATASE"/>
    <property type="match status" value="1"/>
</dbReference>
<dbReference type="PANTHER" id="PTHR20854:SF4">
    <property type="entry name" value="INOSITOL-1-MONOPHOSPHATASE-RELATED"/>
    <property type="match status" value="1"/>
</dbReference>
<evidence type="ECO:0000256" key="10">
    <source>
        <dbReference type="PIRSR" id="PIRSR600760-2"/>
    </source>
</evidence>
<comment type="caution">
    <text evidence="12">The sequence shown here is derived from an EMBL/GenBank/DDBJ whole genome shotgun (WGS) entry which is preliminary data.</text>
</comment>
<feature type="binding site" evidence="10">
    <location>
        <position position="89"/>
    </location>
    <ligand>
        <name>Mg(2+)</name>
        <dbReference type="ChEBI" id="CHEBI:18420"/>
        <label>1</label>
        <note>catalytic</note>
    </ligand>
</feature>
<reference evidence="12 13" key="1">
    <citation type="submission" date="2018-02" db="EMBL/GenBank/DDBJ databases">
        <title>Genomic Encyclopedia of Archaeal and Bacterial Type Strains, Phase II (KMG-II): from individual species to whole genera.</title>
        <authorList>
            <person name="Goeker M."/>
        </authorList>
    </citation>
    <scope>NUCLEOTIDE SEQUENCE [LARGE SCALE GENOMIC DNA]</scope>
    <source>
        <strain evidence="12 13">YU 961-1</strain>
    </source>
</reference>
<evidence type="ECO:0000256" key="3">
    <source>
        <dbReference type="ARBA" id="ARBA00004970"/>
    </source>
</evidence>
<dbReference type="InterPro" id="IPR000760">
    <property type="entry name" value="Inositol_monophosphatase-like"/>
</dbReference>
<keyword evidence="6 11" id="KW-0378">Hydrolase</keyword>
<evidence type="ECO:0000313" key="13">
    <source>
        <dbReference type="Proteomes" id="UP000239203"/>
    </source>
</evidence>
<name>A0A2S6GHC5_9PSEU</name>
<evidence type="ECO:0000256" key="6">
    <source>
        <dbReference type="ARBA" id="ARBA00022801"/>
    </source>
</evidence>
<dbReference type="GO" id="GO:0006020">
    <property type="term" value="P:inositol metabolic process"/>
    <property type="evidence" value="ECO:0007669"/>
    <property type="project" value="TreeGrafter"/>
</dbReference>
<dbReference type="RefSeq" id="WP_181043751.1">
    <property type="nucleotide sequence ID" value="NZ_CP154825.1"/>
</dbReference>
<dbReference type="SUPFAM" id="SSF56655">
    <property type="entry name" value="Carbohydrate phosphatase"/>
    <property type="match status" value="1"/>
</dbReference>
<dbReference type="PROSITE" id="PS00629">
    <property type="entry name" value="IMP_1"/>
    <property type="match status" value="1"/>
</dbReference>
<comment type="pathway">
    <text evidence="3">Amino-acid biosynthesis; L-histidine biosynthesis; L-histidine from 5-phospho-alpha-D-ribose 1-diphosphate: step 8/9.</text>
</comment>
<dbReference type="Proteomes" id="UP000239203">
    <property type="component" value="Unassembled WGS sequence"/>
</dbReference>
<dbReference type="EMBL" id="PTIX01000018">
    <property type="protein sequence ID" value="PPK64638.1"/>
    <property type="molecule type" value="Genomic_DNA"/>
</dbReference>
<evidence type="ECO:0000256" key="8">
    <source>
        <dbReference type="ARBA" id="ARBA00049158"/>
    </source>
</evidence>
<dbReference type="GO" id="GO:0004401">
    <property type="term" value="F:histidinol-phosphatase activity"/>
    <property type="evidence" value="ECO:0007669"/>
    <property type="project" value="UniProtKB-EC"/>
</dbReference>
<keyword evidence="13" id="KW-1185">Reference proteome</keyword>
<dbReference type="CDD" id="cd01639">
    <property type="entry name" value="IMPase"/>
    <property type="match status" value="1"/>
</dbReference>